<dbReference type="EMBL" id="HG793151">
    <property type="protein sequence ID" value="CRL26529.1"/>
    <property type="molecule type" value="Genomic_DNA"/>
</dbReference>
<feature type="compositionally biased region" description="Low complexity" evidence="1">
    <location>
        <begin position="128"/>
        <end position="140"/>
    </location>
</feature>
<feature type="compositionally biased region" description="Polar residues" evidence="1">
    <location>
        <begin position="1"/>
        <end position="13"/>
    </location>
</feature>
<protein>
    <submittedName>
        <fullName evidence="2">Str. FM013</fullName>
    </submittedName>
</protein>
<gene>
    <name evidence="2" type="ORF">PCAMFM013_S018g000222</name>
</gene>
<evidence type="ECO:0000256" key="1">
    <source>
        <dbReference type="SAM" id="MobiDB-lite"/>
    </source>
</evidence>
<feature type="compositionally biased region" description="Basic and acidic residues" evidence="1">
    <location>
        <begin position="100"/>
        <end position="114"/>
    </location>
</feature>
<name>A0A0G4PJJ3_PENC3</name>
<sequence>MNSSQDSEQSVKQSLPDDQKADRSHWTRLVKLWSECGSYLEDMQKSPPETSLSLVQDASRFLASPPQNAKEKEEFTEALETGLVQDELDLLSQEGGPRGQDTHRRTRESTRSDPFDGVPSKRKMDLTLSPSSPLPLKRQK</sequence>
<dbReference type="AlphaFoldDB" id="A0A0G4PJJ3"/>
<feature type="region of interest" description="Disordered" evidence="1">
    <location>
        <begin position="1"/>
        <end position="24"/>
    </location>
</feature>
<dbReference type="Proteomes" id="UP000053732">
    <property type="component" value="Unassembled WGS sequence"/>
</dbReference>
<keyword evidence="3" id="KW-1185">Reference proteome</keyword>
<feature type="region of interest" description="Disordered" evidence="1">
    <location>
        <begin position="90"/>
        <end position="140"/>
    </location>
</feature>
<reference evidence="2 3" key="1">
    <citation type="journal article" date="2014" name="Nat. Commun.">
        <title>Multiple recent horizontal transfers of a large genomic region in cheese making fungi.</title>
        <authorList>
            <person name="Cheeseman K."/>
            <person name="Ropars J."/>
            <person name="Renault P."/>
            <person name="Dupont J."/>
            <person name="Gouzy J."/>
            <person name="Branca A."/>
            <person name="Abraham A.L."/>
            <person name="Ceppi M."/>
            <person name="Conseiller E."/>
            <person name="Debuchy R."/>
            <person name="Malagnac F."/>
            <person name="Goarin A."/>
            <person name="Silar P."/>
            <person name="Lacoste S."/>
            <person name="Sallet E."/>
            <person name="Bensimon A."/>
            <person name="Giraud T."/>
            <person name="Brygoo Y."/>
        </authorList>
    </citation>
    <scope>NUCLEOTIDE SEQUENCE [LARGE SCALE GENOMIC DNA]</scope>
    <source>
        <strain evidence="3">FM 013</strain>
    </source>
</reference>
<evidence type="ECO:0000313" key="3">
    <source>
        <dbReference type="Proteomes" id="UP000053732"/>
    </source>
</evidence>
<proteinExistence type="predicted"/>
<accession>A0A0G4PJJ3</accession>
<feature type="compositionally biased region" description="Basic and acidic residues" evidence="1">
    <location>
        <begin position="15"/>
        <end position="24"/>
    </location>
</feature>
<evidence type="ECO:0000313" key="2">
    <source>
        <dbReference type="EMBL" id="CRL26529.1"/>
    </source>
</evidence>
<organism evidence="2 3">
    <name type="scientific">Penicillium camemberti (strain FM 013)</name>
    <dbReference type="NCBI Taxonomy" id="1429867"/>
    <lineage>
        <taxon>Eukaryota</taxon>
        <taxon>Fungi</taxon>
        <taxon>Dikarya</taxon>
        <taxon>Ascomycota</taxon>
        <taxon>Pezizomycotina</taxon>
        <taxon>Eurotiomycetes</taxon>
        <taxon>Eurotiomycetidae</taxon>
        <taxon>Eurotiales</taxon>
        <taxon>Aspergillaceae</taxon>
        <taxon>Penicillium</taxon>
    </lineage>
</organism>